<feature type="transmembrane region" description="Helical" evidence="5">
    <location>
        <begin position="99"/>
        <end position="121"/>
    </location>
</feature>
<dbReference type="PANTHER" id="PTHR39157:SF1">
    <property type="entry name" value="DOXX FAMILY PROTEIN"/>
    <property type="match status" value="1"/>
</dbReference>
<evidence type="ECO:0000256" key="3">
    <source>
        <dbReference type="ARBA" id="ARBA00022989"/>
    </source>
</evidence>
<gene>
    <name evidence="6" type="ORF">UW44_C0004G0024</name>
</gene>
<dbReference type="AlphaFoldDB" id="A0A0G1KW50"/>
<accession>A0A0G1KW50</accession>
<comment type="caution">
    <text evidence="6">The sequence shown here is derived from an EMBL/GenBank/DDBJ whole genome shotgun (WGS) entry which is preliminary data.</text>
</comment>
<reference evidence="6 7" key="1">
    <citation type="journal article" date="2015" name="Nature">
        <title>rRNA introns, odd ribosomes, and small enigmatic genomes across a large radiation of phyla.</title>
        <authorList>
            <person name="Brown C.T."/>
            <person name="Hug L.A."/>
            <person name="Thomas B.C."/>
            <person name="Sharon I."/>
            <person name="Castelle C.J."/>
            <person name="Singh A."/>
            <person name="Wilkins M.J."/>
            <person name="Williams K.H."/>
            <person name="Banfield J.F."/>
        </authorList>
    </citation>
    <scope>NUCLEOTIDE SEQUENCE [LARGE SCALE GENOMIC DNA]</scope>
</reference>
<sequence length="181" mass="20748">MKSHEIRVRPTVLPIFYEKWASILFLPLRLWLGWEWLTSGYHKLLNPAWMETGEALKGFWARAVIVTDGKGAITYDWYRSFLQFMLDAQAHTWFAKMIIFGETMVGVALIIGAFVGVAAFFGALMNWNFMMAGSASTNPMFFLVSIFLILGWRVAGHLGADYYIFKWLGIIRNPHSLVKQT</sequence>
<keyword evidence="4 5" id="KW-0472">Membrane</keyword>
<dbReference type="STRING" id="1618387.UW44_C0004G0024"/>
<comment type="subcellular location">
    <subcellularLocation>
        <location evidence="1">Membrane</location>
        <topology evidence="1">Multi-pass membrane protein</topology>
    </subcellularLocation>
</comment>
<proteinExistence type="predicted"/>
<dbReference type="Pfam" id="PF07681">
    <property type="entry name" value="DoxX"/>
    <property type="match status" value="1"/>
</dbReference>
<evidence type="ECO:0000313" key="6">
    <source>
        <dbReference type="EMBL" id="KKT52119.1"/>
    </source>
</evidence>
<dbReference type="Proteomes" id="UP000034006">
    <property type="component" value="Unassembled WGS sequence"/>
</dbReference>
<evidence type="ECO:0008006" key="8">
    <source>
        <dbReference type="Google" id="ProtNLM"/>
    </source>
</evidence>
<name>A0A0G1KW50_9BACT</name>
<evidence type="ECO:0000256" key="2">
    <source>
        <dbReference type="ARBA" id="ARBA00022692"/>
    </source>
</evidence>
<evidence type="ECO:0000256" key="5">
    <source>
        <dbReference type="SAM" id="Phobius"/>
    </source>
</evidence>
<evidence type="ECO:0000313" key="7">
    <source>
        <dbReference type="Proteomes" id="UP000034006"/>
    </source>
</evidence>
<dbReference type="EMBL" id="LCIH01000004">
    <property type="protein sequence ID" value="KKT52119.1"/>
    <property type="molecule type" value="Genomic_DNA"/>
</dbReference>
<feature type="transmembrane region" description="Helical" evidence="5">
    <location>
        <begin position="141"/>
        <end position="165"/>
    </location>
</feature>
<protein>
    <recommendedName>
        <fullName evidence="8">DoxX family protein</fullName>
    </recommendedName>
</protein>
<keyword evidence="3 5" id="KW-1133">Transmembrane helix</keyword>
<evidence type="ECO:0000256" key="1">
    <source>
        <dbReference type="ARBA" id="ARBA00004141"/>
    </source>
</evidence>
<keyword evidence="2 5" id="KW-0812">Transmembrane</keyword>
<organism evidence="6 7">
    <name type="scientific">Candidatus Collierbacteria bacterium GW2011_GWB2_44_22</name>
    <dbReference type="NCBI Taxonomy" id="1618387"/>
    <lineage>
        <taxon>Bacteria</taxon>
        <taxon>Candidatus Collieribacteriota</taxon>
    </lineage>
</organism>
<dbReference type="PANTHER" id="PTHR39157">
    <property type="entry name" value="INTEGRAL MEMBRANE PROTEIN-RELATED"/>
    <property type="match status" value="1"/>
</dbReference>
<dbReference type="GO" id="GO:0016020">
    <property type="term" value="C:membrane"/>
    <property type="evidence" value="ECO:0007669"/>
    <property type="project" value="UniProtKB-SubCell"/>
</dbReference>
<dbReference type="InterPro" id="IPR032808">
    <property type="entry name" value="DoxX"/>
</dbReference>
<evidence type="ECO:0000256" key="4">
    <source>
        <dbReference type="ARBA" id="ARBA00023136"/>
    </source>
</evidence>